<evidence type="ECO:0000256" key="12">
    <source>
        <dbReference type="ARBA" id="ARBA00022912"/>
    </source>
</evidence>
<evidence type="ECO:0000256" key="4">
    <source>
        <dbReference type="ARBA" id="ARBA00004635"/>
    </source>
</evidence>
<keyword evidence="19" id="KW-1185">Reference proteome</keyword>
<keyword evidence="13" id="KW-0472">Membrane</keyword>
<dbReference type="PANTHER" id="PTHR47992">
    <property type="entry name" value="PROTEIN PHOSPHATASE"/>
    <property type="match status" value="1"/>
</dbReference>
<dbReference type="InterPro" id="IPR001932">
    <property type="entry name" value="PPM-type_phosphatase-like_dom"/>
</dbReference>
<dbReference type="SMART" id="SM00332">
    <property type="entry name" value="PP2Cc"/>
    <property type="match status" value="1"/>
</dbReference>
<dbReference type="Gene3D" id="1.10.10.430">
    <property type="entry name" value="Phosphatase 2C, C-terminal domain suprefamily"/>
    <property type="match status" value="1"/>
</dbReference>
<evidence type="ECO:0000256" key="15">
    <source>
        <dbReference type="ARBA" id="ARBA00023288"/>
    </source>
</evidence>
<dbReference type="CDD" id="cd00143">
    <property type="entry name" value="PP2Cc"/>
    <property type="match status" value="1"/>
</dbReference>
<accession>A0A3P6SLR8</accession>
<feature type="domain" description="PPM-type phosphatase" evidence="17">
    <location>
        <begin position="38"/>
        <end position="306"/>
    </location>
</feature>
<dbReference type="PROSITE" id="PS51746">
    <property type="entry name" value="PPM_2"/>
    <property type="match status" value="1"/>
</dbReference>
<dbReference type="InterPro" id="IPR036457">
    <property type="entry name" value="PPM-type-like_dom_sf"/>
</dbReference>
<keyword evidence="15" id="KW-0449">Lipoprotein</keyword>
<dbReference type="EMBL" id="UYRU01042485">
    <property type="protein sequence ID" value="VDK75816.1"/>
    <property type="molecule type" value="Genomic_DNA"/>
</dbReference>
<dbReference type="Pfam" id="PF07830">
    <property type="entry name" value="PP2C_C"/>
    <property type="match status" value="1"/>
</dbReference>
<dbReference type="AlphaFoldDB" id="A0A3P6SLR8"/>
<evidence type="ECO:0000259" key="17">
    <source>
        <dbReference type="PROSITE" id="PS51746"/>
    </source>
</evidence>
<evidence type="ECO:0000313" key="18">
    <source>
        <dbReference type="EMBL" id="VDK75816.1"/>
    </source>
</evidence>
<dbReference type="InterPro" id="IPR000222">
    <property type="entry name" value="PP2C_BS"/>
</dbReference>
<keyword evidence="11" id="KW-0460">Magnesium</keyword>
<keyword evidence="12 16" id="KW-0904">Protein phosphatase</keyword>
<evidence type="ECO:0000256" key="3">
    <source>
        <dbReference type="ARBA" id="ARBA00004514"/>
    </source>
</evidence>
<dbReference type="SUPFAM" id="SSF81601">
    <property type="entry name" value="Protein serine/threonine phosphatase 2C, C-terminal domain"/>
    <property type="match status" value="1"/>
</dbReference>
<dbReference type="OrthoDB" id="10264738at2759"/>
<evidence type="ECO:0000256" key="6">
    <source>
        <dbReference type="ARBA" id="ARBA00022490"/>
    </source>
</evidence>
<protein>
    <recommendedName>
        <fullName evidence="17">PPM-type phosphatase domain-containing protein</fullName>
    </recommendedName>
</protein>
<gene>
    <name evidence="18" type="ORF">DILT_LOCUS2696</name>
</gene>
<dbReference type="SUPFAM" id="SSF81606">
    <property type="entry name" value="PP2C-like"/>
    <property type="match status" value="1"/>
</dbReference>
<comment type="subcellular location">
    <subcellularLocation>
        <location evidence="3">Cytoplasm</location>
        <location evidence="3">Cytosol</location>
    </subcellularLocation>
    <subcellularLocation>
        <location evidence="4">Membrane</location>
        <topology evidence="4">Lipid-anchor</topology>
    </subcellularLocation>
</comment>
<evidence type="ECO:0000256" key="11">
    <source>
        <dbReference type="ARBA" id="ARBA00022842"/>
    </source>
</evidence>
<evidence type="ECO:0000256" key="5">
    <source>
        <dbReference type="ARBA" id="ARBA00006702"/>
    </source>
</evidence>
<keyword evidence="6" id="KW-0963">Cytoplasm</keyword>
<reference evidence="18 19" key="1">
    <citation type="submission" date="2018-11" db="EMBL/GenBank/DDBJ databases">
        <authorList>
            <consortium name="Pathogen Informatics"/>
        </authorList>
    </citation>
    <scope>NUCLEOTIDE SEQUENCE [LARGE SCALE GENOMIC DNA]</scope>
</reference>
<evidence type="ECO:0000256" key="10">
    <source>
        <dbReference type="ARBA" id="ARBA00022801"/>
    </source>
</evidence>
<name>A0A3P6SLR8_DIBLA</name>
<keyword evidence="14" id="KW-0464">Manganese</keyword>
<keyword evidence="7" id="KW-0597">Phosphoprotein</keyword>
<evidence type="ECO:0000256" key="9">
    <source>
        <dbReference type="ARBA" id="ARBA00022723"/>
    </source>
</evidence>
<keyword evidence="10 16" id="KW-0378">Hydrolase</keyword>
<dbReference type="PROSITE" id="PS01032">
    <property type="entry name" value="PPM_1"/>
    <property type="match status" value="1"/>
</dbReference>
<dbReference type="FunFam" id="3.60.40.10:FF:000001">
    <property type="entry name" value="protein phosphatase 1B isoform X1"/>
    <property type="match status" value="1"/>
</dbReference>
<evidence type="ECO:0000256" key="7">
    <source>
        <dbReference type="ARBA" id="ARBA00022553"/>
    </source>
</evidence>
<evidence type="ECO:0000256" key="2">
    <source>
        <dbReference type="ARBA" id="ARBA00001946"/>
    </source>
</evidence>
<evidence type="ECO:0000256" key="16">
    <source>
        <dbReference type="RuleBase" id="RU003465"/>
    </source>
</evidence>
<comment type="cofactor">
    <cofactor evidence="1">
        <name>Mn(2+)</name>
        <dbReference type="ChEBI" id="CHEBI:29035"/>
    </cofactor>
</comment>
<dbReference type="Gene3D" id="3.60.40.10">
    <property type="entry name" value="PPM-type phosphatase domain"/>
    <property type="match status" value="1"/>
</dbReference>
<evidence type="ECO:0000313" key="19">
    <source>
        <dbReference type="Proteomes" id="UP000281553"/>
    </source>
</evidence>
<dbReference type="InterPro" id="IPR015655">
    <property type="entry name" value="PP2C"/>
</dbReference>
<dbReference type="GO" id="GO:0030145">
    <property type="term" value="F:manganese ion binding"/>
    <property type="evidence" value="ECO:0007669"/>
    <property type="project" value="InterPro"/>
</dbReference>
<comment type="similarity">
    <text evidence="5 16">Belongs to the PP2C family.</text>
</comment>
<evidence type="ECO:0000256" key="8">
    <source>
        <dbReference type="ARBA" id="ARBA00022707"/>
    </source>
</evidence>
<sequence length="393" mass="42674">MDSEKGPTKIVATCLMGAFLDKPETKKLTASGKGNGISYGMSSMQGWRVEMEDAHVAVLELPGALSTWSFFGVFDGHAGAQVSSHCASNLLKHILDTPVFKDMVASSEKQHSIDEIKAAIVEGFLAFDASLLHDNPSEKSGSTAVVAFITPKHIYFANCGDSRGILLRNSSPSFATEDHKPSSPGERRRINNAGGHVILSRVNGSLAVSRALGDFDYKQVKGTPPSDQLVSPEPDVTCLERMPEADQALCLACDGIWDVYSNEELCDYVLQRLRCSSSLTHVCNEVLDTSLFKGSKDNMSILLVGLNKLPEVDPEVVRQDEELEASIRQLIESTIEGANNSDAPLTSTYIANIVQSQGLPNYPPGGFVTKRAFVESICSRHTQVSEWYVQMSV</sequence>
<dbReference type="Pfam" id="PF00481">
    <property type="entry name" value="PP2C"/>
    <property type="match status" value="1"/>
</dbReference>
<proteinExistence type="inferred from homology"/>
<evidence type="ECO:0000256" key="1">
    <source>
        <dbReference type="ARBA" id="ARBA00001936"/>
    </source>
</evidence>
<dbReference type="GO" id="GO:0004722">
    <property type="term" value="F:protein serine/threonine phosphatase activity"/>
    <property type="evidence" value="ECO:0007669"/>
    <property type="project" value="InterPro"/>
</dbReference>
<dbReference type="Proteomes" id="UP000281553">
    <property type="component" value="Unassembled WGS sequence"/>
</dbReference>
<comment type="cofactor">
    <cofactor evidence="2">
        <name>Mg(2+)</name>
        <dbReference type="ChEBI" id="CHEBI:18420"/>
    </cofactor>
</comment>
<dbReference type="GO" id="GO:0005829">
    <property type="term" value="C:cytosol"/>
    <property type="evidence" value="ECO:0007669"/>
    <property type="project" value="UniProtKB-SubCell"/>
</dbReference>
<dbReference type="InterPro" id="IPR036580">
    <property type="entry name" value="PP2C_C_sf"/>
</dbReference>
<evidence type="ECO:0000256" key="14">
    <source>
        <dbReference type="ARBA" id="ARBA00023211"/>
    </source>
</evidence>
<keyword evidence="9" id="KW-0479">Metal-binding</keyword>
<evidence type="ECO:0000256" key="13">
    <source>
        <dbReference type="ARBA" id="ARBA00023136"/>
    </source>
</evidence>
<organism evidence="18 19">
    <name type="scientific">Dibothriocephalus latus</name>
    <name type="common">Fish tapeworm</name>
    <name type="synonym">Diphyllobothrium latum</name>
    <dbReference type="NCBI Taxonomy" id="60516"/>
    <lineage>
        <taxon>Eukaryota</taxon>
        <taxon>Metazoa</taxon>
        <taxon>Spiralia</taxon>
        <taxon>Lophotrochozoa</taxon>
        <taxon>Platyhelminthes</taxon>
        <taxon>Cestoda</taxon>
        <taxon>Eucestoda</taxon>
        <taxon>Diphyllobothriidea</taxon>
        <taxon>Diphyllobothriidae</taxon>
        <taxon>Dibothriocephalus</taxon>
    </lineage>
</organism>
<dbReference type="GO" id="GO:0000287">
    <property type="term" value="F:magnesium ion binding"/>
    <property type="evidence" value="ECO:0007669"/>
    <property type="project" value="InterPro"/>
</dbReference>
<dbReference type="GO" id="GO:0016020">
    <property type="term" value="C:membrane"/>
    <property type="evidence" value="ECO:0007669"/>
    <property type="project" value="UniProtKB-SubCell"/>
</dbReference>
<dbReference type="InterPro" id="IPR012911">
    <property type="entry name" value="PP2C_C"/>
</dbReference>
<keyword evidence="8" id="KW-0519">Myristate</keyword>